<organism evidence="2">
    <name type="scientific">freshwater metagenome</name>
    <dbReference type="NCBI Taxonomy" id="449393"/>
    <lineage>
        <taxon>unclassified sequences</taxon>
        <taxon>metagenomes</taxon>
        <taxon>ecological metagenomes</taxon>
    </lineage>
</organism>
<evidence type="ECO:0000313" key="1">
    <source>
        <dbReference type="EMBL" id="CAB4772719.1"/>
    </source>
</evidence>
<protein>
    <submittedName>
        <fullName evidence="2">Unannotated protein</fullName>
    </submittedName>
</protein>
<reference evidence="2" key="1">
    <citation type="submission" date="2020-05" db="EMBL/GenBank/DDBJ databases">
        <authorList>
            <person name="Chiriac C."/>
            <person name="Salcher M."/>
            <person name="Ghai R."/>
            <person name="Kavagutti S V."/>
        </authorList>
    </citation>
    <scope>NUCLEOTIDE SEQUENCE</scope>
</reference>
<proteinExistence type="predicted"/>
<dbReference type="EMBL" id="CAFBLR010000194">
    <property type="protein sequence ID" value="CAB4883804.1"/>
    <property type="molecule type" value="Genomic_DNA"/>
</dbReference>
<sequence length="233" mass="25796">MVREDDLLEFAHHPRGRDDIAEPGCGHRPRLGERAHHHHRAVLVQERERGPVGELCVRLVHHNEARSHVHHSPHGRFGLHHTRGVVGRAHERDVRTVLGDDPLDLCRIDREVRTTLALHHGCTRQPGDVTVQLIGGLEGGHLATRTRVREQQGLQDLVRPVGGKDVLGADTVERPDSGTHLGGRTVWVAVPLDAGHLRSERLAPCRRRGFGRLIGVQTNPDVDLGRVISLEGA</sequence>
<evidence type="ECO:0000313" key="2">
    <source>
        <dbReference type="EMBL" id="CAB4883804.1"/>
    </source>
</evidence>
<dbReference type="EMBL" id="CAEZYY010000062">
    <property type="protein sequence ID" value="CAB4772719.1"/>
    <property type="molecule type" value="Genomic_DNA"/>
</dbReference>
<gene>
    <name evidence="1" type="ORF">UFOPK2806_02523</name>
    <name evidence="2" type="ORF">UFOPK3417_01643</name>
</gene>
<accession>A0A6J7ERB6</accession>
<dbReference type="AlphaFoldDB" id="A0A6J7ERB6"/>
<name>A0A6J7ERB6_9ZZZZ</name>